<dbReference type="OrthoDB" id="7278365at2"/>
<dbReference type="RefSeq" id="WP_062109442.1">
    <property type="nucleotide sequence ID" value="NZ_LHZR01000112.1"/>
</dbReference>
<dbReference type="Proteomes" id="UP000075636">
    <property type="component" value="Unassembled WGS sequence"/>
</dbReference>
<dbReference type="PATRIC" id="fig|318683.6.peg.2532"/>
<dbReference type="AlphaFoldDB" id="A0A149TFQ6"/>
<comment type="caution">
    <text evidence="1">The sequence shown here is derived from an EMBL/GenBank/DDBJ whole genome shotgun (WGS) entry which is preliminary data.</text>
</comment>
<proteinExistence type="predicted"/>
<dbReference type="STRING" id="318683.A0U94_06495"/>
<reference evidence="1 2" key="1">
    <citation type="submission" date="2015-06" db="EMBL/GenBank/DDBJ databases">
        <title>Improved classification and identification of acetic acid bacteria using matrix-assisted laser desorption/ionization time-of-flight mass spectrometry; Gluconobacter nephelii and Gluconobacter uchimurae are later heterotypic synonyms of Gluconobacter japonicus and Gluconobacter oxydans, respectively.</title>
        <authorList>
            <person name="Li L."/>
            <person name="Cleenwerck I."/>
            <person name="De Vuyst L."/>
            <person name="Vandamme P."/>
        </authorList>
    </citation>
    <scope>NUCLEOTIDE SEQUENCE [LARGE SCALE GENOMIC DNA]</scope>
    <source>
        <strain evidence="1 2">LMG 1768</strain>
    </source>
</reference>
<sequence>MSHIQAHIGRLITRPALFDRPAPQTRSGFEQLLTEIHPRVHAKARELFVNMQGCHNQAGICDGYRDYDDARIWSANAFRIGEQLDELLSANLIRDSVPGILEKTLDCRPVTTSAIEEIDRARLHDWCWRMVDVLRAVAPPAQGRA</sequence>
<evidence type="ECO:0000313" key="1">
    <source>
        <dbReference type="EMBL" id="KXV46524.1"/>
    </source>
</evidence>
<gene>
    <name evidence="1" type="ORF">AD945_12975</name>
</gene>
<name>A0A149TFQ6_9PROT</name>
<accession>A0A149TFQ6</accession>
<protein>
    <submittedName>
        <fullName evidence="1">Uncharacterized protein</fullName>
    </submittedName>
</protein>
<dbReference type="EMBL" id="LHZR01000112">
    <property type="protein sequence ID" value="KXV46524.1"/>
    <property type="molecule type" value="Genomic_DNA"/>
</dbReference>
<organism evidence="1 2">
    <name type="scientific">Gluconobacter albidus</name>
    <dbReference type="NCBI Taxonomy" id="318683"/>
    <lineage>
        <taxon>Bacteria</taxon>
        <taxon>Pseudomonadati</taxon>
        <taxon>Pseudomonadota</taxon>
        <taxon>Alphaproteobacteria</taxon>
        <taxon>Acetobacterales</taxon>
        <taxon>Acetobacteraceae</taxon>
        <taxon>Gluconobacter</taxon>
    </lineage>
</organism>
<evidence type="ECO:0000313" key="2">
    <source>
        <dbReference type="Proteomes" id="UP000075636"/>
    </source>
</evidence>